<keyword evidence="3 4" id="KW-0378">Hydrolase</keyword>
<keyword evidence="4" id="KW-0460">Magnesium</keyword>
<organism evidence="5 6">
    <name type="scientific">Caulobacter flavus</name>
    <dbReference type="NCBI Taxonomy" id="1679497"/>
    <lineage>
        <taxon>Bacteria</taxon>
        <taxon>Pseudomonadati</taxon>
        <taxon>Pseudomonadota</taxon>
        <taxon>Alphaproteobacteria</taxon>
        <taxon>Caulobacterales</taxon>
        <taxon>Caulobacteraceae</taxon>
        <taxon>Caulobacter</taxon>
    </lineage>
</organism>
<dbReference type="NCBIfam" id="TIGR00685">
    <property type="entry name" value="T6PP"/>
    <property type="match status" value="1"/>
</dbReference>
<dbReference type="Proteomes" id="UP000234483">
    <property type="component" value="Unassembled WGS sequence"/>
</dbReference>
<dbReference type="Pfam" id="PF02358">
    <property type="entry name" value="Trehalose_PPase"/>
    <property type="match status" value="1"/>
</dbReference>
<evidence type="ECO:0000256" key="2">
    <source>
        <dbReference type="ARBA" id="ARBA00008770"/>
    </source>
</evidence>
<evidence type="ECO:0000256" key="3">
    <source>
        <dbReference type="ARBA" id="ARBA00022801"/>
    </source>
</evidence>
<keyword evidence="4" id="KW-0479">Metal-binding</keyword>
<dbReference type="SUPFAM" id="SSF56784">
    <property type="entry name" value="HAD-like"/>
    <property type="match status" value="1"/>
</dbReference>
<dbReference type="EC" id="3.1.3.12" evidence="4"/>
<dbReference type="InterPro" id="IPR036412">
    <property type="entry name" value="HAD-like_sf"/>
</dbReference>
<evidence type="ECO:0000256" key="4">
    <source>
        <dbReference type="RuleBase" id="RU361117"/>
    </source>
</evidence>
<comment type="similarity">
    <text evidence="2 4">Belongs to the trehalose phosphatase family.</text>
</comment>
<dbReference type="InterPro" id="IPR044651">
    <property type="entry name" value="OTSB-like"/>
</dbReference>
<evidence type="ECO:0000313" key="5">
    <source>
        <dbReference type="EMBL" id="PLR09272.1"/>
    </source>
</evidence>
<dbReference type="PANTHER" id="PTHR43768:SF3">
    <property type="entry name" value="TREHALOSE 6-PHOSPHATE PHOSPHATASE"/>
    <property type="match status" value="1"/>
</dbReference>
<reference evidence="5 6" key="1">
    <citation type="submission" date="2017-12" db="EMBL/GenBank/DDBJ databases">
        <title>The genome sequence of Caulobacter flavus CGMCC1 15093.</title>
        <authorList>
            <person name="Gao J."/>
            <person name="Mao X."/>
            <person name="Sun J."/>
        </authorList>
    </citation>
    <scope>NUCLEOTIDE SEQUENCE [LARGE SCALE GENOMIC DNA]</scope>
    <source>
        <strain evidence="5 6">CGMCC1 15093</strain>
    </source>
</reference>
<comment type="function">
    <text evidence="4">Removes the phosphate from trehalose 6-phosphate to produce free trehalose.</text>
</comment>
<comment type="cofactor">
    <cofactor evidence="4">
        <name>Mg(2+)</name>
        <dbReference type="ChEBI" id="CHEBI:18420"/>
    </cofactor>
</comment>
<dbReference type="NCBIfam" id="TIGR01484">
    <property type="entry name" value="HAD-SF-IIB"/>
    <property type="match status" value="1"/>
</dbReference>
<dbReference type="InterPro" id="IPR023214">
    <property type="entry name" value="HAD_sf"/>
</dbReference>
<evidence type="ECO:0000256" key="1">
    <source>
        <dbReference type="ARBA" id="ARBA00005199"/>
    </source>
</evidence>
<dbReference type="InterPro" id="IPR003337">
    <property type="entry name" value="Trehalose_PPase"/>
</dbReference>
<dbReference type="UniPathway" id="UPA00299"/>
<comment type="caution">
    <text evidence="5">The sequence shown here is derived from an EMBL/GenBank/DDBJ whole genome shotgun (WGS) entry which is preliminary data.</text>
</comment>
<dbReference type="PANTHER" id="PTHR43768">
    <property type="entry name" value="TREHALOSE 6-PHOSPHATE PHOSPHATASE"/>
    <property type="match status" value="1"/>
</dbReference>
<name>A0A2N5CQ54_9CAUL</name>
<dbReference type="GO" id="GO:0004805">
    <property type="term" value="F:trehalose-phosphatase activity"/>
    <property type="evidence" value="ECO:0007669"/>
    <property type="project" value="UniProtKB-EC"/>
</dbReference>
<dbReference type="Gene3D" id="3.30.70.1020">
    <property type="entry name" value="Trehalose-6-phosphate phosphatase related protein, domain 2"/>
    <property type="match status" value="1"/>
</dbReference>
<comment type="pathway">
    <text evidence="1 4">Glycan biosynthesis; trehalose biosynthesis.</text>
</comment>
<dbReference type="GO" id="GO:0005992">
    <property type="term" value="P:trehalose biosynthetic process"/>
    <property type="evidence" value="ECO:0007669"/>
    <property type="project" value="UniProtKB-UniPathway"/>
</dbReference>
<dbReference type="InterPro" id="IPR006379">
    <property type="entry name" value="HAD-SF_hydro_IIB"/>
</dbReference>
<dbReference type="Gene3D" id="3.40.50.1000">
    <property type="entry name" value="HAD superfamily/HAD-like"/>
    <property type="match status" value="1"/>
</dbReference>
<evidence type="ECO:0000313" key="6">
    <source>
        <dbReference type="Proteomes" id="UP000234483"/>
    </source>
</evidence>
<proteinExistence type="inferred from homology"/>
<dbReference type="GO" id="GO:0046872">
    <property type="term" value="F:metal ion binding"/>
    <property type="evidence" value="ECO:0007669"/>
    <property type="project" value="UniProtKB-KW"/>
</dbReference>
<sequence>MTAQILTFPDYLPAPEPLVCRGQALFLDLDGTLTPIMPRPGDVVAAPERTRLLRDLVQGFERRVAIISGRTVEDVAAITEDAVPAIAGVHGLARRDARGELSAALPDPDLIGAREIFEHLARAQPGLMVEDKGLSVALHYRGFPAACEAVREAARRLEASSDLVFQEGDMVAEMRTRGDDKGQAVRRFLTEWPFQGARPIFVGDDLTDEDGFVAVQSAGGFGVLVGAPRRTAARYRLADPSAVLSWLGAAIEAAQ</sequence>
<comment type="catalytic activity">
    <reaction evidence="4">
        <text>alpha,alpha-trehalose 6-phosphate + H2O = alpha,alpha-trehalose + phosphate</text>
        <dbReference type="Rhea" id="RHEA:23420"/>
        <dbReference type="ChEBI" id="CHEBI:15377"/>
        <dbReference type="ChEBI" id="CHEBI:16551"/>
        <dbReference type="ChEBI" id="CHEBI:43474"/>
        <dbReference type="ChEBI" id="CHEBI:58429"/>
        <dbReference type="EC" id="3.1.3.12"/>
    </reaction>
</comment>
<dbReference type="EMBL" id="PJRQ01000040">
    <property type="protein sequence ID" value="PLR09272.1"/>
    <property type="molecule type" value="Genomic_DNA"/>
</dbReference>
<dbReference type="AlphaFoldDB" id="A0A2N5CQ54"/>
<protein>
    <recommendedName>
        <fullName evidence="4">Trehalose 6-phosphate phosphatase</fullName>
        <ecNumber evidence="4">3.1.3.12</ecNumber>
    </recommendedName>
</protein>
<dbReference type="CDD" id="cd01627">
    <property type="entry name" value="HAD_TPP"/>
    <property type="match status" value="1"/>
</dbReference>
<gene>
    <name evidence="5" type="primary">otsB</name>
    <name evidence="5" type="ORF">CFHF_18445</name>
</gene>
<accession>A0A2N5CQ54</accession>